<accession>A0A840V383</accession>
<name>A0A840V383_9BACT</name>
<evidence type="ECO:0000313" key="1">
    <source>
        <dbReference type="EMBL" id="MBB5348199.1"/>
    </source>
</evidence>
<dbReference type="AlphaFoldDB" id="A0A840V383"/>
<proteinExistence type="predicted"/>
<evidence type="ECO:0000313" key="2">
    <source>
        <dbReference type="Proteomes" id="UP000539642"/>
    </source>
</evidence>
<dbReference type="EMBL" id="JACHEO010000009">
    <property type="protein sequence ID" value="MBB5348199.1"/>
    <property type="molecule type" value="Genomic_DNA"/>
</dbReference>
<organism evidence="1 2">
    <name type="scientific">Desulfoprunum benzoelyticum</name>
    <dbReference type="NCBI Taxonomy" id="1506996"/>
    <lineage>
        <taxon>Bacteria</taxon>
        <taxon>Pseudomonadati</taxon>
        <taxon>Thermodesulfobacteriota</taxon>
        <taxon>Desulfobulbia</taxon>
        <taxon>Desulfobulbales</taxon>
        <taxon>Desulfobulbaceae</taxon>
        <taxon>Desulfoprunum</taxon>
    </lineage>
</organism>
<dbReference type="Proteomes" id="UP000539642">
    <property type="component" value="Unassembled WGS sequence"/>
</dbReference>
<comment type="caution">
    <text evidence="1">The sequence shown here is derived from an EMBL/GenBank/DDBJ whole genome shotgun (WGS) entry which is preliminary data.</text>
</comment>
<gene>
    <name evidence="1" type="ORF">HNQ81_001930</name>
</gene>
<protein>
    <submittedName>
        <fullName evidence="1">Uncharacterized protein</fullName>
    </submittedName>
</protein>
<sequence>MLYELSGLSLSADCRPVLIGDRIVVVPDDAAHLQPNNGYQRPLHD</sequence>
<reference evidence="1 2" key="1">
    <citation type="submission" date="2020-08" db="EMBL/GenBank/DDBJ databases">
        <title>Genomic Encyclopedia of Type Strains, Phase IV (KMG-IV): sequencing the most valuable type-strain genomes for metagenomic binning, comparative biology and taxonomic classification.</title>
        <authorList>
            <person name="Goeker M."/>
        </authorList>
    </citation>
    <scope>NUCLEOTIDE SEQUENCE [LARGE SCALE GENOMIC DNA]</scope>
    <source>
        <strain evidence="1 2">DSM 28570</strain>
    </source>
</reference>
<dbReference type="RefSeq" id="WP_183350696.1">
    <property type="nucleotide sequence ID" value="NZ_JACHEO010000009.1"/>
</dbReference>
<keyword evidence="2" id="KW-1185">Reference proteome</keyword>